<gene>
    <name evidence="2" type="ORF">KIW84_022402</name>
</gene>
<dbReference type="SUPFAM" id="SSF141562">
    <property type="entry name" value="At5g01610-like"/>
    <property type="match status" value="1"/>
</dbReference>
<evidence type="ECO:0000313" key="3">
    <source>
        <dbReference type="Proteomes" id="UP001058974"/>
    </source>
</evidence>
<reference evidence="2 3" key="1">
    <citation type="journal article" date="2022" name="Nat. Genet.">
        <title>Improved pea reference genome and pan-genome highlight genomic features and evolutionary characteristics.</title>
        <authorList>
            <person name="Yang T."/>
            <person name="Liu R."/>
            <person name="Luo Y."/>
            <person name="Hu S."/>
            <person name="Wang D."/>
            <person name="Wang C."/>
            <person name="Pandey M.K."/>
            <person name="Ge S."/>
            <person name="Xu Q."/>
            <person name="Li N."/>
            <person name="Li G."/>
            <person name="Huang Y."/>
            <person name="Saxena R.K."/>
            <person name="Ji Y."/>
            <person name="Li M."/>
            <person name="Yan X."/>
            <person name="He Y."/>
            <person name="Liu Y."/>
            <person name="Wang X."/>
            <person name="Xiang C."/>
            <person name="Varshney R.K."/>
            <person name="Ding H."/>
            <person name="Gao S."/>
            <person name="Zong X."/>
        </authorList>
    </citation>
    <scope>NUCLEOTIDE SEQUENCE [LARGE SCALE GENOMIC DNA]</scope>
    <source>
        <strain evidence="2 3">cv. Zhongwan 6</strain>
    </source>
</reference>
<organism evidence="2 3">
    <name type="scientific">Pisum sativum</name>
    <name type="common">Garden pea</name>
    <name type="synonym">Lathyrus oleraceus</name>
    <dbReference type="NCBI Taxonomy" id="3888"/>
    <lineage>
        <taxon>Eukaryota</taxon>
        <taxon>Viridiplantae</taxon>
        <taxon>Streptophyta</taxon>
        <taxon>Embryophyta</taxon>
        <taxon>Tracheophyta</taxon>
        <taxon>Spermatophyta</taxon>
        <taxon>Magnoliopsida</taxon>
        <taxon>eudicotyledons</taxon>
        <taxon>Gunneridae</taxon>
        <taxon>Pentapetalae</taxon>
        <taxon>rosids</taxon>
        <taxon>fabids</taxon>
        <taxon>Fabales</taxon>
        <taxon>Fabaceae</taxon>
        <taxon>Papilionoideae</taxon>
        <taxon>50 kb inversion clade</taxon>
        <taxon>NPAAA clade</taxon>
        <taxon>Hologalegina</taxon>
        <taxon>IRL clade</taxon>
        <taxon>Fabeae</taxon>
        <taxon>Lathyrus</taxon>
    </lineage>
</organism>
<protein>
    <submittedName>
        <fullName evidence="2">Uncharacterized protein</fullName>
    </submittedName>
</protein>
<keyword evidence="3" id="KW-1185">Reference proteome</keyword>
<dbReference type="InterPro" id="IPR036758">
    <property type="entry name" value="At5g01610-like"/>
</dbReference>
<evidence type="ECO:0000256" key="1">
    <source>
        <dbReference type="SAM" id="MobiDB-lite"/>
    </source>
</evidence>
<dbReference type="Proteomes" id="UP001058974">
    <property type="component" value="Chromosome 2"/>
</dbReference>
<accession>A0A9D4YB53</accession>
<name>A0A9D4YB53_PEA</name>
<dbReference type="AlphaFoldDB" id="A0A9D4YB53"/>
<dbReference type="EMBL" id="JAMSHJ010000002">
    <property type="protein sequence ID" value="KAI5435959.1"/>
    <property type="molecule type" value="Genomic_DNA"/>
</dbReference>
<proteinExistence type="predicted"/>
<feature type="region of interest" description="Disordered" evidence="1">
    <location>
        <begin position="99"/>
        <end position="126"/>
    </location>
</feature>
<comment type="caution">
    <text evidence="2">The sequence shown here is derived from an EMBL/GenBank/DDBJ whole genome shotgun (WGS) entry which is preliminary data.</text>
</comment>
<sequence length="126" mass="13678">MTETSADDKTLEQNMHNVVRRDGPPSCHVIASDGEMKSLLDLLCEFNLPPGLFPQNTICNEFDGIKAAATQAVGPQLPPIPQGIANEFVADTLLHPDLFQPPQITRSTMGPPLRPPIPPLTSRQEA</sequence>
<dbReference type="Gramene" id="Psat02G0240200-T1">
    <property type="protein sequence ID" value="KAI5435959.1"/>
    <property type="gene ID" value="KIW84_022402"/>
</dbReference>
<evidence type="ECO:0000313" key="2">
    <source>
        <dbReference type="EMBL" id="KAI5435959.1"/>
    </source>
</evidence>